<reference evidence="7 8" key="2">
    <citation type="journal article" date="2005" name="J. Virol.">
        <title>Envelope targeting: hemagglutinin attachment specificity rather than fusion protein cleavage-activation restricts Tupaia paramyxovirus tropism.</title>
        <authorList>
            <person name="Springfeld C."/>
            <person name="von Messling V."/>
            <person name="Tidona C.A."/>
            <person name="Darai G."/>
            <person name="Cattaneo R."/>
        </authorList>
    </citation>
    <scope>NUCLEOTIDE SEQUENCE [LARGE SCALE GENOMIC DNA]</scope>
</reference>
<accession>Q9JFN6</accession>
<sequence>MYPSAPRIDEAPVVDCEYEFIPTTWLEKGYLSAMKVESDHNGKIIPSVRVVNPGWGERKTSGYMYLIMHGIVEDVPKDGDTEQRYSGKTYAAFPLGVGKSNATPDDLLTSMNKLQITVRRTAGAGERIVFGNNAPLGALFPWRRVLDFGAVFTAYKVCLSVESISLFTPQRFRPLFLTVTLLTDNGLYKAPSLFADFRASKAVSFNLLARLTVNNKSGKDYLATAPASDTKQVVSFMVHIGNFVRKGGDVYSNSYCKKKIDRMDLQFALGAVGGLSFHIKINGKMSKTLMTQLGFHRNLCYSIMDINPDLNKKIWNSSCRITSVAAILQPSVSKDFKIYHDVFIDNTGKIMG</sequence>
<dbReference type="RefSeq" id="NP_054694.1">
    <property type="nucleotide sequence ID" value="NC_002199.1"/>
</dbReference>
<evidence type="ECO:0000259" key="6">
    <source>
        <dbReference type="Pfam" id="PF23765"/>
    </source>
</evidence>
<dbReference type="InterPro" id="IPR055413">
    <property type="entry name" value="Matrix_Paramyxo_C"/>
</dbReference>
<dbReference type="InterPro" id="IPR042539">
    <property type="entry name" value="Matrix_C"/>
</dbReference>
<evidence type="ECO:0000256" key="4">
    <source>
        <dbReference type="ARBA" id="ARBA00023311"/>
    </source>
</evidence>
<dbReference type="Gene3D" id="2.70.20.60">
    <property type="entry name" value="Viral matrix protein, C-terminal domain"/>
    <property type="match status" value="1"/>
</dbReference>
<gene>
    <name evidence="7" type="primary">M</name>
</gene>
<evidence type="ECO:0000259" key="5">
    <source>
        <dbReference type="Pfam" id="PF00661"/>
    </source>
</evidence>
<name>Q9JFN6_TPMV</name>
<dbReference type="GO" id="GO:0044423">
    <property type="term" value="C:virion component"/>
    <property type="evidence" value="ECO:0007669"/>
    <property type="project" value="UniProtKB-KW"/>
</dbReference>
<dbReference type="InterPro" id="IPR042540">
    <property type="entry name" value="Matrix_N"/>
</dbReference>
<dbReference type="GO" id="GO:0019068">
    <property type="term" value="P:virion assembly"/>
    <property type="evidence" value="ECO:0007669"/>
    <property type="project" value="InterPro"/>
</dbReference>
<organismHost>
    <name type="scientific">Tupaia belangeri</name>
    <name type="common">Common tree shrew</name>
    <name type="synonym">Tupaia glis belangeri</name>
    <dbReference type="NCBI Taxonomy" id="37347"/>
</organismHost>
<evidence type="ECO:0000256" key="2">
    <source>
        <dbReference type="ARBA" id="ARBA00017678"/>
    </source>
</evidence>
<evidence type="ECO:0000256" key="1">
    <source>
        <dbReference type="ARBA" id="ARBA00004328"/>
    </source>
</evidence>
<dbReference type="OrthoDB" id="5228at10239"/>
<reference evidence="8" key="1">
    <citation type="journal article" date="1999" name="Virology">
        <title>Isolation and molecular characterization of a novel cytopathogenic paramyxovirus from tree shrews.</title>
        <authorList>
            <person name="Tidona C.A."/>
            <person name="Kurz H.W."/>
            <person name="Gelderblom H.R."/>
            <person name="Darai G."/>
        </authorList>
    </citation>
    <scope>NUCLEOTIDE SEQUENCE [LARGE SCALE GENOMIC DNA]</scope>
</reference>
<keyword evidence="3" id="KW-0946">Virion</keyword>
<dbReference type="InterPro" id="IPR000982">
    <property type="entry name" value="Matrix_Paramyxo_N"/>
</dbReference>
<organism evidence="7 8">
    <name type="scientific">Tupaia paramyxovirus</name>
    <name type="common">TPMV</name>
    <dbReference type="NCBI Taxonomy" id="92129"/>
    <lineage>
        <taxon>Viruses</taxon>
        <taxon>Riboviria</taxon>
        <taxon>Orthornavirae</taxon>
        <taxon>Negarnaviricota</taxon>
        <taxon>Haploviricotina</taxon>
        <taxon>Monjiviricetes</taxon>
        <taxon>Mononegavirales</taxon>
        <taxon>Paramyxoviridae</taxon>
        <taxon>Orthoparamyxovirinae</taxon>
        <taxon>Tupaivirus</taxon>
        <taxon>Tupaivirus tupaiae</taxon>
        <taxon>Narmovirus tupaiae</taxon>
    </lineage>
</organism>
<dbReference type="GO" id="GO:0039660">
    <property type="term" value="F:structural constituent of virion"/>
    <property type="evidence" value="ECO:0007669"/>
    <property type="project" value="UniProtKB-KW"/>
</dbReference>
<evidence type="ECO:0000313" key="8">
    <source>
        <dbReference type="Proteomes" id="UP000136220"/>
    </source>
</evidence>
<keyword evidence="4" id="KW-0468">Viral matrix protein</keyword>
<comment type="subcellular location">
    <subcellularLocation>
        <location evidence="1">Virion</location>
    </subcellularLocation>
</comment>
<dbReference type="KEGG" id="vg:1452637"/>
<feature type="domain" description="Matrix protein C-terminal Paramyxoviridae" evidence="6">
    <location>
        <begin position="188"/>
        <end position="346"/>
    </location>
</feature>
<evidence type="ECO:0000313" key="7">
    <source>
        <dbReference type="EMBL" id="AAF63390.1"/>
    </source>
</evidence>
<dbReference type="Proteomes" id="UP000136220">
    <property type="component" value="Genome"/>
</dbReference>
<evidence type="ECO:0000256" key="3">
    <source>
        <dbReference type="ARBA" id="ARBA00022844"/>
    </source>
</evidence>
<feature type="domain" description="Matrix protein N-terminal" evidence="5">
    <location>
        <begin position="18"/>
        <end position="184"/>
    </location>
</feature>
<protein>
    <recommendedName>
        <fullName evidence="2">Matrix protein</fullName>
    </recommendedName>
</protein>
<dbReference type="Gene3D" id="2.70.20.50">
    <property type="entry name" value="Viral matrix protein, N-terminal domain"/>
    <property type="match status" value="1"/>
</dbReference>
<keyword evidence="8" id="KW-1185">Reference proteome</keyword>
<dbReference type="Pfam" id="PF00661">
    <property type="entry name" value="Matrix_Paramyxo_N"/>
    <property type="match status" value="1"/>
</dbReference>
<dbReference type="Pfam" id="PF23765">
    <property type="entry name" value="Matrix_Paramyxo_C"/>
    <property type="match status" value="1"/>
</dbReference>
<proteinExistence type="predicted"/>
<dbReference type="EMBL" id="AF079780">
    <property type="protein sequence ID" value="AAF63390.1"/>
    <property type="molecule type" value="Genomic_RNA"/>
</dbReference>